<reference evidence="2" key="1">
    <citation type="journal article" date="2018" name="Genome Biol.">
        <title>SKESA: strategic k-mer extension for scrupulous assemblies.</title>
        <authorList>
            <person name="Souvorov A."/>
            <person name="Agarwala R."/>
            <person name="Lipman D.J."/>
        </authorList>
    </citation>
    <scope>NUCLEOTIDE SEQUENCE</scope>
    <source>
        <strain evidence="2">6308-69</strain>
    </source>
</reference>
<dbReference type="PANTHER" id="PTHR32114">
    <property type="entry name" value="ABC TRANSPORTER ABCH.3"/>
    <property type="match status" value="1"/>
</dbReference>
<dbReference type="InterPro" id="IPR027417">
    <property type="entry name" value="P-loop_NTPase"/>
</dbReference>
<dbReference type="Pfam" id="PF13476">
    <property type="entry name" value="AAA_23"/>
    <property type="match status" value="1"/>
</dbReference>
<dbReference type="GO" id="GO:0016887">
    <property type="term" value="F:ATP hydrolysis activity"/>
    <property type="evidence" value="ECO:0007669"/>
    <property type="project" value="InterPro"/>
</dbReference>
<evidence type="ECO:0000313" key="2">
    <source>
        <dbReference type="EMBL" id="HAC6411089.1"/>
    </source>
</evidence>
<organism evidence="2">
    <name type="scientific">Salmonella enterica subsp. salamae serovar 58:a:-</name>
    <dbReference type="NCBI Taxonomy" id="1967623"/>
    <lineage>
        <taxon>Bacteria</taxon>
        <taxon>Pseudomonadati</taxon>
        <taxon>Pseudomonadota</taxon>
        <taxon>Gammaproteobacteria</taxon>
        <taxon>Enterobacterales</taxon>
        <taxon>Enterobacteriaceae</taxon>
        <taxon>Salmonella</taxon>
    </lineage>
</organism>
<dbReference type="SUPFAM" id="SSF52540">
    <property type="entry name" value="P-loop containing nucleoside triphosphate hydrolases"/>
    <property type="match status" value="1"/>
</dbReference>
<sequence length="660" mass="76018">MANIRNKISLPIIKRVQLFNFDLYTNTPDIDTTISKEVYCLIGANGLGKSTFLNTITYAITGAIPLIERSFLSAQDYYKNALKPSRTHDYYDGRISESLRSDARVLVELECNNNKIKLERYIFGDCKVSNLTIKENNKISNYSAPEVLSSTIDDIYKTKICEWSGLQDFSQYVFLFHFLMVFDESRHLLLWNDNILTNALYIAFGTDPSIAALTDKLQNEMEKESSRGRNAKFAARQLTQQIDELLKLIKNNHDNSSLTDSEIMEEHKKLKDNYVESQKRTQIKQLQKRELEIKCAELSSKYSALEVQYRKAFSSRLSNISHLTHHPIIKLSIEDNKCALCNSDGTDVSQRINAIISSEQCPLCMSNVSNKDNEDKQALQTLKDIDIDRNKIKHELDSTFTILERVTLELNIAENNEQAALDTMNSFENVNPDLKYLENIPDASYLGSEINNLKNQRDKLNRISKENYEKRDELREKLRIHEKTLKSNYNNYADSFVFRFRELAEEFIGMSVDVQLEHHKSKNNAGFGLTLKMNDKLRPTSDKLSESQRFFIDIALRMAITEFMCEGPATLLIDTPEGSLDIAYEARAGSMFSKYAKMNNFIIMTANLRSSYLVLRLAKQQKLDGMQIVKMTEWTNLTEVQKSEEVLFIDAYKQIEMAME</sequence>
<reference evidence="2" key="2">
    <citation type="submission" date="2018-07" db="EMBL/GenBank/DDBJ databases">
        <authorList>
            <consortium name="NCBI Pathogen Detection Project"/>
        </authorList>
    </citation>
    <scope>NUCLEOTIDE SEQUENCE</scope>
    <source>
        <strain evidence="2">6308-69</strain>
    </source>
</reference>
<gene>
    <name evidence="2" type="ORF">G0B15_02835</name>
</gene>
<evidence type="ECO:0000259" key="1">
    <source>
        <dbReference type="Pfam" id="PF13476"/>
    </source>
</evidence>
<accession>A0A701W2N6</accession>
<dbReference type="InterPro" id="IPR038729">
    <property type="entry name" value="Rad50/SbcC_AAA"/>
</dbReference>
<proteinExistence type="predicted"/>
<comment type="caution">
    <text evidence="2">The sequence shown here is derived from an EMBL/GenBank/DDBJ whole genome shotgun (WGS) entry which is preliminary data.</text>
</comment>
<dbReference type="Gene3D" id="3.40.50.300">
    <property type="entry name" value="P-loop containing nucleotide triphosphate hydrolases"/>
    <property type="match status" value="2"/>
</dbReference>
<dbReference type="AlphaFoldDB" id="A0A701W2N6"/>
<dbReference type="PANTHER" id="PTHR32114:SF2">
    <property type="entry name" value="ABC TRANSPORTER ABCH.3"/>
    <property type="match status" value="1"/>
</dbReference>
<protein>
    <recommendedName>
        <fullName evidence="1">Rad50/SbcC-type AAA domain-containing protein</fullName>
    </recommendedName>
</protein>
<dbReference type="GO" id="GO:0006302">
    <property type="term" value="P:double-strand break repair"/>
    <property type="evidence" value="ECO:0007669"/>
    <property type="project" value="InterPro"/>
</dbReference>
<dbReference type="EMBL" id="DAAMFG010000002">
    <property type="protein sequence ID" value="HAC6411089.1"/>
    <property type="molecule type" value="Genomic_DNA"/>
</dbReference>
<name>A0A701W2N6_SALER</name>
<feature type="domain" description="Rad50/SbcC-type AAA" evidence="1">
    <location>
        <begin position="15"/>
        <end position="288"/>
    </location>
</feature>